<keyword evidence="3" id="KW-1185">Reference proteome</keyword>
<protein>
    <submittedName>
        <fullName evidence="2">Uncharacterized protein</fullName>
    </submittedName>
</protein>
<dbReference type="OrthoDB" id="1099638at2759"/>
<reference evidence="2 3" key="1">
    <citation type="journal article" date="2013" name="Proc. Natl. Acad. Sci. U.S.A.">
        <title>Fine-scale variation in meiotic recombination in Mimulus inferred from population shotgun sequencing.</title>
        <authorList>
            <person name="Hellsten U."/>
            <person name="Wright K.M."/>
            <person name="Jenkins J."/>
            <person name="Shu S."/>
            <person name="Yuan Y."/>
            <person name="Wessler S.R."/>
            <person name="Schmutz J."/>
            <person name="Willis J.H."/>
            <person name="Rokhsar D.S."/>
        </authorList>
    </citation>
    <scope>NUCLEOTIDE SEQUENCE [LARGE SCALE GENOMIC DNA]</scope>
    <source>
        <strain evidence="3">cv. DUN x IM62</strain>
    </source>
</reference>
<name>A0A022R1B4_ERYGU</name>
<sequence length="514" mass="58467">MSDPWAEEFVFNLRYMKNKYKSKVLFAEANSNFVDILLSFLMMPLGTIVSVLKEFYEKVSIGSLTSLYDGLSDLHNDHFLTEGCKKMLLNPRSSFDREWSRLKHNVNDTRQPTEYFMCENWPCPDSRDLLNISMDYDIGRCKCGESLKKKIRLEYTEKAHDDCDGGGVFTVKNASFVVSDDLRVVPNVEGSVMETLKNLGITEMDGAEFDKTPFGLNEFMDLLKGSFSPRPPLTEVLIGERWMGLDREPRTLFHEMENETTSNFKKMILKVMVEKSTNKLLFAQSNGDFVDFLCSMLTIPLGGVERLLGGKTCLEYIDNLYRSLENINGDKYLKNPDTKSRLTNPKLPHGYMSPDGIIPSSDEIPPQLFYHYDAETGKKWLSDSIEDSGQACPTEFQKHDGYYVKRGITMYMVTDDLTITPLNMNSSFSVLDRLDIPLSDVEEVEVQVGLQEWLSILKASLTSTCALSNGLRIIAKPKPPPPPPPPRPKPRPKGKPIYKKQRILPPILPEQQEE</sequence>
<feature type="compositionally biased region" description="Pro residues" evidence="1">
    <location>
        <begin position="477"/>
        <end position="487"/>
    </location>
</feature>
<dbReference type="OMA" id="KHISCGM"/>
<dbReference type="Proteomes" id="UP000030748">
    <property type="component" value="Unassembled WGS sequence"/>
</dbReference>
<accession>A0A022R1B4</accession>
<evidence type="ECO:0000313" key="2">
    <source>
        <dbReference type="EMBL" id="EYU34021.1"/>
    </source>
</evidence>
<proteinExistence type="predicted"/>
<dbReference type="InterPro" id="IPR007750">
    <property type="entry name" value="DUF674"/>
</dbReference>
<dbReference type="AlphaFoldDB" id="A0A022R1B4"/>
<evidence type="ECO:0000256" key="1">
    <source>
        <dbReference type="SAM" id="MobiDB-lite"/>
    </source>
</evidence>
<organism evidence="2 3">
    <name type="scientific">Erythranthe guttata</name>
    <name type="common">Yellow monkey flower</name>
    <name type="synonym">Mimulus guttatus</name>
    <dbReference type="NCBI Taxonomy" id="4155"/>
    <lineage>
        <taxon>Eukaryota</taxon>
        <taxon>Viridiplantae</taxon>
        <taxon>Streptophyta</taxon>
        <taxon>Embryophyta</taxon>
        <taxon>Tracheophyta</taxon>
        <taxon>Spermatophyta</taxon>
        <taxon>Magnoliopsida</taxon>
        <taxon>eudicotyledons</taxon>
        <taxon>Gunneridae</taxon>
        <taxon>Pentapetalae</taxon>
        <taxon>asterids</taxon>
        <taxon>lamiids</taxon>
        <taxon>Lamiales</taxon>
        <taxon>Phrymaceae</taxon>
        <taxon>Erythranthe</taxon>
    </lineage>
</organism>
<dbReference type="PhylomeDB" id="A0A022R1B4"/>
<dbReference type="EMBL" id="KI630735">
    <property type="protein sequence ID" value="EYU34021.1"/>
    <property type="molecule type" value="Genomic_DNA"/>
</dbReference>
<dbReference type="Pfam" id="PF05056">
    <property type="entry name" value="DUF674"/>
    <property type="match status" value="1"/>
</dbReference>
<dbReference type="PANTHER" id="PTHR33103">
    <property type="entry name" value="OS01G0153900 PROTEIN"/>
    <property type="match status" value="1"/>
</dbReference>
<dbReference type="KEGG" id="egt:105961743"/>
<feature type="region of interest" description="Disordered" evidence="1">
    <location>
        <begin position="472"/>
        <end position="514"/>
    </location>
</feature>
<gene>
    <name evidence="2" type="ORF">MIMGU_mgv1a004707mg</name>
</gene>
<dbReference type="PANTHER" id="PTHR33103:SF27">
    <property type="entry name" value="OS04G0594700 PROTEIN"/>
    <property type="match status" value="1"/>
</dbReference>
<feature type="compositionally biased region" description="Basic residues" evidence="1">
    <location>
        <begin position="488"/>
        <end position="502"/>
    </location>
</feature>
<evidence type="ECO:0000313" key="3">
    <source>
        <dbReference type="Proteomes" id="UP000030748"/>
    </source>
</evidence>
<dbReference type="eggNOG" id="ENOG502RI50">
    <property type="taxonomic scope" value="Eukaryota"/>
</dbReference>